<accession>A0ABM1ACY5</accession>
<evidence type="ECO:0000313" key="1">
    <source>
        <dbReference type="Proteomes" id="UP000694888"/>
    </source>
</evidence>
<dbReference type="GeneID" id="106013625"/>
<feature type="non-terminal residue" evidence="2">
    <location>
        <position position="150"/>
    </location>
</feature>
<keyword evidence="1" id="KW-1185">Reference proteome</keyword>
<dbReference type="RefSeq" id="XP_012945315.1">
    <property type="nucleotide sequence ID" value="XM_013089861.2"/>
</dbReference>
<evidence type="ECO:0000313" key="2">
    <source>
        <dbReference type="RefSeq" id="XP_012945315.1"/>
    </source>
</evidence>
<organism evidence="1 2">
    <name type="scientific">Aplysia californica</name>
    <name type="common">California sea hare</name>
    <dbReference type="NCBI Taxonomy" id="6500"/>
    <lineage>
        <taxon>Eukaryota</taxon>
        <taxon>Metazoa</taxon>
        <taxon>Spiralia</taxon>
        <taxon>Lophotrochozoa</taxon>
        <taxon>Mollusca</taxon>
        <taxon>Gastropoda</taxon>
        <taxon>Heterobranchia</taxon>
        <taxon>Euthyneura</taxon>
        <taxon>Tectipleura</taxon>
        <taxon>Aplysiida</taxon>
        <taxon>Aplysioidea</taxon>
        <taxon>Aplysiidae</taxon>
        <taxon>Aplysia</taxon>
    </lineage>
</organism>
<reference evidence="2" key="1">
    <citation type="submission" date="2025-08" db="UniProtKB">
        <authorList>
            <consortium name="RefSeq"/>
        </authorList>
    </citation>
    <scope>IDENTIFICATION</scope>
</reference>
<sequence length="150" mass="17215">MDHNSFPTACETPRLAEPTEETWMELMGDCVSMWLKNSPEFFKVAKQKLLRMAKCPFLFGVSDNLPRPWMEVLINYGILESGREKKTSPLREAEMEMFEMVEVIFERCLQLVENKVDLKTILNFINDVDERSGGGTTVDIAFALSEISKL</sequence>
<protein>
    <submittedName>
        <fullName evidence="2">Uncharacterized protein LOC106013625</fullName>
    </submittedName>
</protein>
<gene>
    <name evidence="2" type="primary">LOC106013625</name>
</gene>
<dbReference type="Proteomes" id="UP000694888">
    <property type="component" value="Unplaced"/>
</dbReference>
<proteinExistence type="predicted"/>
<name>A0ABM1ACY5_APLCA</name>